<dbReference type="Gene3D" id="2.60.120.1440">
    <property type="match status" value="1"/>
</dbReference>
<dbReference type="EMBL" id="SGXA01000003">
    <property type="protein sequence ID" value="RZS69003.1"/>
    <property type="molecule type" value="Genomic_DNA"/>
</dbReference>
<evidence type="ECO:0000259" key="2">
    <source>
        <dbReference type="Pfam" id="PF04773"/>
    </source>
</evidence>
<organism evidence="4 5">
    <name type="scientific">Pseudobacter ginsenosidimutans</name>
    <dbReference type="NCBI Taxonomy" id="661488"/>
    <lineage>
        <taxon>Bacteria</taxon>
        <taxon>Pseudomonadati</taxon>
        <taxon>Bacteroidota</taxon>
        <taxon>Chitinophagia</taxon>
        <taxon>Chitinophagales</taxon>
        <taxon>Chitinophagaceae</taxon>
        <taxon>Pseudobacter</taxon>
    </lineage>
</organism>
<gene>
    <name evidence="4" type="ORF">EV199_4827</name>
</gene>
<dbReference type="Pfam" id="PF04773">
    <property type="entry name" value="FecR"/>
    <property type="match status" value="1"/>
</dbReference>
<dbReference type="OrthoDB" id="646755at2"/>
<evidence type="ECO:0000313" key="5">
    <source>
        <dbReference type="Proteomes" id="UP000293874"/>
    </source>
</evidence>
<keyword evidence="1" id="KW-0812">Transmembrane</keyword>
<dbReference type="InterPro" id="IPR006860">
    <property type="entry name" value="FecR"/>
</dbReference>
<feature type="transmembrane region" description="Helical" evidence="1">
    <location>
        <begin position="93"/>
        <end position="112"/>
    </location>
</feature>
<evidence type="ECO:0000313" key="4">
    <source>
        <dbReference type="EMBL" id="RZS69003.1"/>
    </source>
</evidence>
<dbReference type="InterPro" id="IPR032508">
    <property type="entry name" value="FecR_C"/>
</dbReference>
<dbReference type="PANTHER" id="PTHR30273">
    <property type="entry name" value="PERIPLASMIC SIGNAL SENSOR AND SIGMA FACTOR ACTIVATOR FECR-RELATED"/>
    <property type="match status" value="1"/>
</dbReference>
<keyword evidence="1" id="KW-0472">Membrane</keyword>
<evidence type="ECO:0000256" key="1">
    <source>
        <dbReference type="SAM" id="Phobius"/>
    </source>
</evidence>
<evidence type="ECO:0000259" key="3">
    <source>
        <dbReference type="Pfam" id="PF16344"/>
    </source>
</evidence>
<dbReference type="GO" id="GO:0016989">
    <property type="term" value="F:sigma factor antagonist activity"/>
    <property type="evidence" value="ECO:0007669"/>
    <property type="project" value="TreeGrafter"/>
</dbReference>
<keyword evidence="1" id="KW-1133">Transmembrane helix</keyword>
<dbReference type="Proteomes" id="UP000293874">
    <property type="component" value="Unassembled WGS sequence"/>
</dbReference>
<dbReference type="PANTHER" id="PTHR30273:SF2">
    <property type="entry name" value="PROTEIN FECR"/>
    <property type="match status" value="1"/>
</dbReference>
<comment type="caution">
    <text evidence="4">The sequence shown here is derived from an EMBL/GenBank/DDBJ whole genome shotgun (WGS) entry which is preliminary data.</text>
</comment>
<reference evidence="4 5" key="1">
    <citation type="submission" date="2019-02" db="EMBL/GenBank/DDBJ databases">
        <title>Genomic Encyclopedia of Type Strains, Phase IV (KMG-IV): sequencing the most valuable type-strain genomes for metagenomic binning, comparative biology and taxonomic classification.</title>
        <authorList>
            <person name="Goeker M."/>
        </authorList>
    </citation>
    <scope>NUCLEOTIDE SEQUENCE [LARGE SCALE GENOMIC DNA]</scope>
    <source>
        <strain evidence="4 5">DSM 18116</strain>
    </source>
</reference>
<feature type="domain" description="FecR protein" evidence="2">
    <location>
        <begin position="187"/>
        <end position="293"/>
    </location>
</feature>
<proteinExistence type="predicted"/>
<dbReference type="RefSeq" id="WP_130543373.1">
    <property type="nucleotide sequence ID" value="NZ_CP042431.1"/>
</dbReference>
<protein>
    <submittedName>
        <fullName evidence="4">FecR family protein</fullName>
    </submittedName>
</protein>
<accession>A0A4Q7MMU6</accession>
<name>A0A4Q7MMU6_9BACT</name>
<keyword evidence="5" id="KW-1185">Reference proteome</keyword>
<feature type="domain" description="Protein FecR C-terminal" evidence="3">
    <location>
        <begin position="340"/>
        <end position="406"/>
    </location>
</feature>
<dbReference type="InterPro" id="IPR012373">
    <property type="entry name" value="Ferrdict_sens_TM"/>
</dbReference>
<dbReference type="Pfam" id="PF16344">
    <property type="entry name" value="FecR_C"/>
    <property type="match status" value="1"/>
</dbReference>
<dbReference type="Gene3D" id="3.55.50.30">
    <property type="match status" value="1"/>
</dbReference>
<sequence length="410" mass="45877">MDENRIKQLLQGFKAGELSEAENAEWEQTMELPETRQLLQQLMEGEMLAMKASGDFDMQPWKPVLARILSLDQPEANAKEEIQTGRIYRMRKWTWAAAAVLVLLTAGTFYLFTNKKSTPPPVATTQQEIAPGKDGAVLTLADGRQMVLDSLGNGIVAMEDGAQVTLKNGKLQYTQLESANKEIQYNTMTTPRGRQFMITLPDGTEVWLNAASSIRFPVEFNSTERRVEVTGEAFFHVKSLKLPAFNERPAIKVPFVVNVNKQMDVEVLGTQFNVNAYTNEKAINTTLTEGVVRVRTNEEPAQTAMLLPGQQASLKNDGSKRIIVQDADLGKVMAWKNGLFNFENVSLADAMLQLERWYDIDVAYENGIPNIWFSGKISRETNLAGLLKILEKTGVQFRLDGRKLTVLQGN</sequence>
<dbReference type="AlphaFoldDB" id="A0A4Q7MMU6"/>